<protein>
    <submittedName>
        <fullName evidence="1">Uncharacterized protein</fullName>
    </submittedName>
</protein>
<dbReference type="Proteomes" id="UP000814140">
    <property type="component" value="Unassembled WGS sequence"/>
</dbReference>
<dbReference type="EMBL" id="MU277254">
    <property type="protein sequence ID" value="KAI0056972.1"/>
    <property type="molecule type" value="Genomic_DNA"/>
</dbReference>
<keyword evidence="2" id="KW-1185">Reference proteome</keyword>
<proteinExistence type="predicted"/>
<organism evidence="1 2">
    <name type="scientific">Artomyces pyxidatus</name>
    <dbReference type="NCBI Taxonomy" id="48021"/>
    <lineage>
        <taxon>Eukaryota</taxon>
        <taxon>Fungi</taxon>
        <taxon>Dikarya</taxon>
        <taxon>Basidiomycota</taxon>
        <taxon>Agaricomycotina</taxon>
        <taxon>Agaricomycetes</taxon>
        <taxon>Russulales</taxon>
        <taxon>Auriscalpiaceae</taxon>
        <taxon>Artomyces</taxon>
    </lineage>
</organism>
<name>A0ACB8SL75_9AGAM</name>
<gene>
    <name evidence="1" type="ORF">BV25DRAFT_1769885</name>
</gene>
<evidence type="ECO:0000313" key="1">
    <source>
        <dbReference type="EMBL" id="KAI0056972.1"/>
    </source>
</evidence>
<reference evidence="1" key="2">
    <citation type="journal article" date="2022" name="New Phytol.">
        <title>Evolutionary transition to the ectomycorrhizal habit in the genomes of a hyperdiverse lineage of mushroom-forming fungi.</title>
        <authorList>
            <person name="Looney B."/>
            <person name="Miyauchi S."/>
            <person name="Morin E."/>
            <person name="Drula E."/>
            <person name="Courty P.E."/>
            <person name="Kohler A."/>
            <person name="Kuo A."/>
            <person name="LaButti K."/>
            <person name="Pangilinan J."/>
            <person name="Lipzen A."/>
            <person name="Riley R."/>
            <person name="Andreopoulos W."/>
            <person name="He G."/>
            <person name="Johnson J."/>
            <person name="Nolan M."/>
            <person name="Tritt A."/>
            <person name="Barry K.W."/>
            <person name="Grigoriev I.V."/>
            <person name="Nagy L.G."/>
            <person name="Hibbett D."/>
            <person name="Henrissat B."/>
            <person name="Matheny P.B."/>
            <person name="Labbe J."/>
            <person name="Martin F.M."/>
        </authorList>
    </citation>
    <scope>NUCLEOTIDE SEQUENCE</scope>
    <source>
        <strain evidence="1">HHB10654</strain>
    </source>
</reference>
<accession>A0ACB8SL75</accession>
<comment type="caution">
    <text evidence="1">The sequence shown here is derived from an EMBL/GenBank/DDBJ whole genome shotgun (WGS) entry which is preliminary data.</text>
</comment>
<sequence length="212" mass="23731">SNSAPLMDDLVEARLAVEDLIIVVKAGPIERREIIAGQLKAFVTDAKFIAVDLQRFMMRVHGVVDSRRRGPQTDIARLFCTLYGGTITPGYCLRHKEIQNAFRISVQSFETSTRALLGWTVKLTASLMRLEERLETIRDSLSEEASEALEKKLSVSSTLWTSLGGNRAVLSRVHMRLQTIKIVLSYHNNALRYVAAAQEDLLAMDASLSELR</sequence>
<evidence type="ECO:0000313" key="2">
    <source>
        <dbReference type="Proteomes" id="UP000814140"/>
    </source>
</evidence>
<feature type="non-terminal residue" evidence="1">
    <location>
        <position position="1"/>
    </location>
</feature>
<reference evidence="1" key="1">
    <citation type="submission" date="2021-03" db="EMBL/GenBank/DDBJ databases">
        <authorList>
            <consortium name="DOE Joint Genome Institute"/>
            <person name="Ahrendt S."/>
            <person name="Looney B.P."/>
            <person name="Miyauchi S."/>
            <person name="Morin E."/>
            <person name="Drula E."/>
            <person name="Courty P.E."/>
            <person name="Chicoki N."/>
            <person name="Fauchery L."/>
            <person name="Kohler A."/>
            <person name="Kuo A."/>
            <person name="Labutti K."/>
            <person name="Pangilinan J."/>
            <person name="Lipzen A."/>
            <person name="Riley R."/>
            <person name="Andreopoulos W."/>
            <person name="He G."/>
            <person name="Johnson J."/>
            <person name="Barry K.W."/>
            <person name="Grigoriev I.V."/>
            <person name="Nagy L."/>
            <person name="Hibbett D."/>
            <person name="Henrissat B."/>
            <person name="Matheny P.B."/>
            <person name="Labbe J."/>
            <person name="Martin F."/>
        </authorList>
    </citation>
    <scope>NUCLEOTIDE SEQUENCE</scope>
    <source>
        <strain evidence="1">HHB10654</strain>
    </source>
</reference>
<feature type="non-terminal residue" evidence="1">
    <location>
        <position position="212"/>
    </location>
</feature>